<dbReference type="EMBL" id="FNTI01000001">
    <property type="protein sequence ID" value="SEE17723.1"/>
    <property type="molecule type" value="Genomic_DNA"/>
</dbReference>
<accession>A0A1M7GBQ9</accession>
<name>A0A1M7GBQ9_9BRAD</name>
<gene>
    <name evidence="5" type="ORF">SAMN05444171_6536</name>
</gene>
<proteinExistence type="predicted"/>
<organism evidence="5 6">
    <name type="scientific">Bradyrhizobium lablabi</name>
    <dbReference type="NCBI Taxonomy" id="722472"/>
    <lineage>
        <taxon>Bacteria</taxon>
        <taxon>Pseudomonadati</taxon>
        <taxon>Pseudomonadota</taxon>
        <taxon>Alphaproteobacteria</taxon>
        <taxon>Hyphomicrobiales</taxon>
        <taxon>Nitrobacteraceae</taxon>
        <taxon>Bradyrhizobium</taxon>
    </lineage>
</organism>
<evidence type="ECO:0000313" key="5">
    <source>
        <dbReference type="EMBL" id="SEE17723.1"/>
    </source>
</evidence>
<dbReference type="GO" id="GO:0016491">
    <property type="term" value="F:oxidoreductase activity"/>
    <property type="evidence" value="ECO:0007669"/>
    <property type="project" value="InterPro"/>
</dbReference>
<sequence>MLRNATHGTRTSVRRRRFGPLQREVSVIGQGTWYIERDDQASATAALRRGLDLGMNHIDTAEMYGAGAAELMVGEAIAGRRDEVFLVTKVLPEHASEQGTRIACERSLQRLKTDRLDCYILHWRGPHPLEGTFAAFEGLRDEGKILSYGVSNFDVPDLEDAVEIAGEGTIACNQVLYHLQERAIEHAVVPWCEQHGLAVTAYSPLGHGEFPSKHTPAGRVLAEIAEAHHATPRQIALAFLTLRPSVFAIPKASSVAHVEENAGASRLLLSSAEIARIDAAFPRGPRRALPML</sequence>
<dbReference type="SUPFAM" id="SSF51430">
    <property type="entry name" value="NAD(P)-linked oxidoreductase"/>
    <property type="match status" value="1"/>
</dbReference>
<dbReference type="AlphaFoldDB" id="A0A1M7GBQ9"/>
<dbReference type="PANTHER" id="PTHR43638:SF3">
    <property type="entry name" value="ALDEHYDE REDUCTASE"/>
    <property type="match status" value="1"/>
</dbReference>
<dbReference type="RefSeq" id="WP_074827745.1">
    <property type="nucleotide sequence ID" value="NZ_FNTI01000001.1"/>
</dbReference>
<dbReference type="PIRSF" id="PIRSF000097">
    <property type="entry name" value="AKR"/>
    <property type="match status" value="1"/>
</dbReference>
<evidence type="ECO:0000256" key="1">
    <source>
        <dbReference type="PIRSR" id="PIRSR000097-1"/>
    </source>
</evidence>
<evidence type="ECO:0000259" key="4">
    <source>
        <dbReference type="Pfam" id="PF00248"/>
    </source>
</evidence>
<evidence type="ECO:0000313" key="6">
    <source>
        <dbReference type="Proteomes" id="UP000183208"/>
    </source>
</evidence>
<dbReference type="OrthoDB" id="9772407at2"/>
<feature type="site" description="Lowers pKa of active site Tyr" evidence="3">
    <location>
        <position position="89"/>
    </location>
</feature>
<protein>
    <submittedName>
        <fullName evidence="5">Aldo/keto reductase</fullName>
    </submittedName>
</protein>
<feature type="binding site" evidence="2">
    <location>
        <position position="122"/>
    </location>
    <ligand>
        <name>substrate</name>
    </ligand>
</feature>
<dbReference type="InterPro" id="IPR036812">
    <property type="entry name" value="NAD(P)_OxRdtase_dom_sf"/>
</dbReference>
<dbReference type="Pfam" id="PF00248">
    <property type="entry name" value="Aldo_ket_red"/>
    <property type="match status" value="1"/>
</dbReference>
<reference evidence="5 6" key="1">
    <citation type="submission" date="2016-10" db="EMBL/GenBank/DDBJ databases">
        <authorList>
            <person name="de Groot N.N."/>
        </authorList>
    </citation>
    <scope>NUCLEOTIDE SEQUENCE [LARGE SCALE GENOMIC DNA]</scope>
    <source>
        <strain evidence="5 6">GAS522</strain>
    </source>
</reference>
<dbReference type="PANTHER" id="PTHR43638">
    <property type="entry name" value="OXIDOREDUCTASE, ALDO/KETO REDUCTASE FAMILY PROTEIN"/>
    <property type="match status" value="1"/>
</dbReference>
<feature type="active site" description="Proton donor" evidence="1">
    <location>
        <position position="64"/>
    </location>
</feature>
<dbReference type="InterPro" id="IPR023210">
    <property type="entry name" value="NADP_OxRdtase_dom"/>
</dbReference>
<dbReference type="Proteomes" id="UP000183208">
    <property type="component" value="Unassembled WGS sequence"/>
</dbReference>
<evidence type="ECO:0000256" key="2">
    <source>
        <dbReference type="PIRSR" id="PIRSR000097-2"/>
    </source>
</evidence>
<dbReference type="PRINTS" id="PR00069">
    <property type="entry name" value="ALDKETRDTASE"/>
</dbReference>
<evidence type="ECO:0000256" key="3">
    <source>
        <dbReference type="PIRSR" id="PIRSR000097-3"/>
    </source>
</evidence>
<dbReference type="Gene3D" id="3.20.20.100">
    <property type="entry name" value="NADP-dependent oxidoreductase domain"/>
    <property type="match status" value="1"/>
</dbReference>
<feature type="domain" description="NADP-dependent oxidoreductase" evidence="4">
    <location>
        <begin position="28"/>
        <end position="280"/>
    </location>
</feature>
<dbReference type="InterPro" id="IPR020471">
    <property type="entry name" value="AKR"/>
</dbReference>